<feature type="transmembrane region" description="Helical" evidence="8">
    <location>
        <begin position="212"/>
        <end position="229"/>
    </location>
</feature>
<dbReference type="GO" id="GO:0016763">
    <property type="term" value="F:pentosyltransferase activity"/>
    <property type="evidence" value="ECO:0007669"/>
    <property type="project" value="TreeGrafter"/>
</dbReference>
<dbReference type="GO" id="GO:0010041">
    <property type="term" value="P:response to iron(III) ion"/>
    <property type="evidence" value="ECO:0007669"/>
    <property type="project" value="TreeGrafter"/>
</dbReference>
<evidence type="ECO:0000256" key="6">
    <source>
        <dbReference type="ARBA" id="ARBA00022989"/>
    </source>
</evidence>
<name>A0A238VXZ6_9FLAO</name>
<dbReference type="RefSeq" id="WP_089377444.1">
    <property type="nucleotide sequence ID" value="NZ_FZNX01000001.1"/>
</dbReference>
<feature type="transmembrane region" description="Helical" evidence="8">
    <location>
        <begin position="411"/>
        <end position="429"/>
    </location>
</feature>
<evidence type="ECO:0000256" key="8">
    <source>
        <dbReference type="SAM" id="Phobius"/>
    </source>
</evidence>
<evidence type="ECO:0000256" key="7">
    <source>
        <dbReference type="ARBA" id="ARBA00023136"/>
    </source>
</evidence>
<dbReference type="Proteomes" id="UP000198412">
    <property type="component" value="Unassembled WGS sequence"/>
</dbReference>
<evidence type="ECO:0000259" key="9">
    <source>
        <dbReference type="Pfam" id="PF02366"/>
    </source>
</evidence>
<feature type="transmembrane region" description="Helical" evidence="8">
    <location>
        <begin position="317"/>
        <end position="337"/>
    </location>
</feature>
<organism evidence="10 11">
    <name type="scientific">Lutibacter flavus</name>
    <dbReference type="NCBI Taxonomy" id="691689"/>
    <lineage>
        <taxon>Bacteria</taxon>
        <taxon>Pseudomonadati</taxon>
        <taxon>Bacteroidota</taxon>
        <taxon>Flavobacteriia</taxon>
        <taxon>Flavobacteriales</taxon>
        <taxon>Flavobacteriaceae</taxon>
        <taxon>Lutibacter</taxon>
    </lineage>
</organism>
<dbReference type="GO" id="GO:0000030">
    <property type="term" value="F:mannosyltransferase activity"/>
    <property type="evidence" value="ECO:0007669"/>
    <property type="project" value="InterPro"/>
</dbReference>
<feature type="transmembrane region" description="Helical" evidence="8">
    <location>
        <begin position="139"/>
        <end position="155"/>
    </location>
</feature>
<reference evidence="11" key="1">
    <citation type="submission" date="2017-06" db="EMBL/GenBank/DDBJ databases">
        <authorList>
            <person name="Varghese N."/>
            <person name="Submissions S."/>
        </authorList>
    </citation>
    <scope>NUCLEOTIDE SEQUENCE [LARGE SCALE GENOMIC DNA]</scope>
    <source>
        <strain evidence="11">DSM 27993</strain>
    </source>
</reference>
<evidence type="ECO:0000256" key="3">
    <source>
        <dbReference type="ARBA" id="ARBA00022676"/>
    </source>
</evidence>
<evidence type="ECO:0000256" key="2">
    <source>
        <dbReference type="ARBA" id="ARBA00022475"/>
    </source>
</evidence>
<keyword evidence="4 10" id="KW-0808">Transferase</keyword>
<dbReference type="PANTHER" id="PTHR33908:SF3">
    <property type="entry name" value="UNDECAPRENYL PHOSPHATE-ALPHA-4-AMINO-4-DEOXY-L-ARABINOSE ARABINOSYL TRANSFERASE"/>
    <property type="match status" value="1"/>
</dbReference>
<evidence type="ECO:0000256" key="1">
    <source>
        <dbReference type="ARBA" id="ARBA00004651"/>
    </source>
</evidence>
<dbReference type="OrthoDB" id="8353433at2"/>
<feature type="transmembrane region" description="Helical" evidence="8">
    <location>
        <begin position="116"/>
        <end position="133"/>
    </location>
</feature>
<comment type="subcellular location">
    <subcellularLocation>
        <location evidence="1">Cell membrane</location>
        <topology evidence="1">Multi-pass membrane protein</topology>
    </subcellularLocation>
</comment>
<feature type="domain" description="ArnT-like N-terminal" evidence="9">
    <location>
        <begin position="62"/>
        <end position="233"/>
    </location>
</feature>
<dbReference type="PANTHER" id="PTHR33908">
    <property type="entry name" value="MANNOSYLTRANSFERASE YKCB-RELATED"/>
    <property type="match status" value="1"/>
</dbReference>
<gene>
    <name evidence="10" type="ORF">SAMN04488111_1163</name>
</gene>
<feature type="transmembrane region" description="Helical" evidence="8">
    <location>
        <begin position="258"/>
        <end position="280"/>
    </location>
</feature>
<dbReference type="InterPro" id="IPR003342">
    <property type="entry name" value="ArnT-like_N"/>
</dbReference>
<dbReference type="GO" id="GO:0009103">
    <property type="term" value="P:lipopolysaccharide biosynthetic process"/>
    <property type="evidence" value="ECO:0007669"/>
    <property type="project" value="UniProtKB-ARBA"/>
</dbReference>
<keyword evidence="11" id="KW-1185">Reference proteome</keyword>
<dbReference type="InterPro" id="IPR050297">
    <property type="entry name" value="LipidA_mod_glycosyltrf_83"/>
</dbReference>
<dbReference type="Pfam" id="PF02366">
    <property type="entry name" value="PMT"/>
    <property type="match status" value="1"/>
</dbReference>
<evidence type="ECO:0000256" key="5">
    <source>
        <dbReference type="ARBA" id="ARBA00022692"/>
    </source>
</evidence>
<protein>
    <submittedName>
        <fullName evidence="10">4-amino-4-deoxy-L-arabinose transferase</fullName>
    </submittedName>
</protein>
<feature type="transmembrane region" description="Helical" evidence="8">
    <location>
        <begin position="380"/>
        <end position="399"/>
    </location>
</feature>
<dbReference type="EMBL" id="FZNX01000001">
    <property type="protein sequence ID" value="SNR39017.1"/>
    <property type="molecule type" value="Genomic_DNA"/>
</dbReference>
<feature type="transmembrane region" description="Helical" evidence="8">
    <location>
        <begin position="7"/>
        <end position="25"/>
    </location>
</feature>
<feature type="transmembrane region" description="Helical" evidence="8">
    <location>
        <begin position="349"/>
        <end position="374"/>
    </location>
</feature>
<keyword evidence="6 8" id="KW-1133">Transmembrane helix</keyword>
<accession>A0A238VXZ6</accession>
<keyword evidence="3" id="KW-0328">Glycosyltransferase</keyword>
<keyword evidence="2" id="KW-1003">Cell membrane</keyword>
<dbReference type="GO" id="GO:0006493">
    <property type="term" value="P:protein O-linked glycosylation"/>
    <property type="evidence" value="ECO:0007669"/>
    <property type="project" value="InterPro"/>
</dbReference>
<evidence type="ECO:0000313" key="11">
    <source>
        <dbReference type="Proteomes" id="UP000198412"/>
    </source>
</evidence>
<dbReference type="AlphaFoldDB" id="A0A238VXZ6"/>
<keyword evidence="7 8" id="KW-0472">Membrane</keyword>
<feature type="transmembrane region" description="Helical" evidence="8">
    <location>
        <begin position="184"/>
        <end position="200"/>
    </location>
</feature>
<evidence type="ECO:0000256" key="4">
    <source>
        <dbReference type="ARBA" id="ARBA00022679"/>
    </source>
</evidence>
<keyword evidence="5 8" id="KW-0812">Transmembrane</keyword>
<evidence type="ECO:0000313" key="10">
    <source>
        <dbReference type="EMBL" id="SNR39017.1"/>
    </source>
</evidence>
<proteinExistence type="predicted"/>
<feature type="transmembrane region" description="Helical" evidence="8">
    <location>
        <begin position="84"/>
        <end position="104"/>
    </location>
</feature>
<sequence>MIKTLEKYPIATLSIVIILMLLIHLDVPNVTIMEARNFITAREIVNDNNWLLTTMNGEPRYQKPPLPTWLTAISGLIFGFKNLFGLRLPAALMVLFLGIFGYYLSLKLELSKKHSLNNSLLLITSFYVFAIISEAPWDIFAHGLMLAGLYFLFLLFEKNKSVWKNALLSGIFIGFSIMSKGPVSLFAVFLPFLISYGIVIKFKSIKSKITPLLSWVITFILVGGWWFFYVRYADPEAFLEIATKETGNWSSYNVKPFYYYWSFFTQSGLWTIPAFIGLLYPYLIKRVENKKAYKFTFWWTISAVILLSCIPEKKARYLMPVLIPLALNTGFYIQYLIENFKELTSKKETLPVFFNFGLIATIAITLPIALFFILKEDIQQYLINYILTSISAILIGVLIFKSLIKKRILQVFYLTILFMVSIFLFGLPISKSFNKNDQFKAINSLHTIETNYKINTYSIGEIAPELLWDYNGILKDIYKNETLQIPLETNFGLLIMNADIETITAELNSNYNLKLIETYNLNVGSKMKERLIRQFYLVSKK</sequence>
<dbReference type="GO" id="GO:0005886">
    <property type="term" value="C:plasma membrane"/>
    <property type="evidence" value="ECO:0007669"/>
    <property type="project" value="UniProtKB-SubCell"/>
</dbReference>